<evidence type="ECO:0000256" key="2">
    <source>
        <dbReference type="ARBA" id="ARBA00022525"/>
    </source>
</evidence>
<comment type="caution">
    <text evidence="8">The sequence shown here is derived from an EMBL/GenBank/DDBJ whole genome shotgun (WGS) entry which is preliminary data.</text>
</comment>
<protein>
    <recommendedName>
        <fullName evidence="4">Phenoloxidase-activating factor 2</fullName>
    </recommendedName>
    <alternativeName>
        <fullName evidence="5">Prophenoloxidase-activating factor II</fullName>
    </alternativeName>
</protein>
<dbReference type="PANTHER" id="PTHR24258">
    <property type="entry name" value="SERINE PROTEASE-RELATED"/>
    <property type="match status" value="1"/>
</dbReference>
<dbReference type="PRINTS" id="PR00722">
    <property type="entry name" value="CHYMOTRYPSIN"/>
</dbReference>
<dbReference type="InterPro" id="IPR009003">
    <property type="entry name" value="Peptidase_S1_PA"/>
</dbReference>
<dbReference type="PANTHER" id="PTHR24258:SF129">
    <property type="entry name" value="LP15124P-RELATED"/>
    <property type="match status" value="1"/>
</dbReference>
<dbReference type="GO" id="GO:0004252">
    <property type="term" value="F:serine-type endopeptidase activity"/>
    <property type="evidence" value="ECO:0007669"/>
    <property type="project" value="InterPro"/>
</dbReference>
<dbReference type="CDD" id="cd00190">
    <property type="entry name" value="Tryp_SPc"/>
    <property type="match status" value="1"/>
</dbReference>
<dbReference type="Proteomes" id="UP001153954">
    <property type="component" value="Unassembled WGS sequence"/>
</dbReference>
<dbReference type="InterPro" id="IPR043504">
    <property type="entry name" value="Peptidase_S1_PA_chymotrypsin"/>
</dbReference>
<gene>
    <name evidence="8" type="ORF">EEDITHA_LOCUS15404</name>
</gene>
<dbReference type="SMART" id="SM00020">
    <property type="entry name" value="Tryp_SPc"/>
    <property type="match status" value="1"/>
</dbReference>
<keyword evidence="3" id="KW-1015">Disulfide bond</keyword>
<dbReference type="SUPFAM" id="SSF50494">
    <property type="entry name" value="Trypsin-like serine proteases"/>
    <property type="match status" value="1"/>
</dbReference>
<evidence type="ECO:0000259" key="7">
    <source>
        <dbReference type="PROSITE" id="PS50240"/>
    </source>
</evidence>
<dbReference type="Gene3D" id="2.40.10.10">
    <property type="entry name" value="Trypsin-like serine proteases"/>
    <property type="match status" value="1"/>
</dbReference>
<evidence type="ECO:0000256" key="5">
    <source>
        <dbReference type="ARBA" id="ARBA00076468"/>
    </source>
</evidence>
<dbReference type="GO" id="GO:0005576">
    <property type="term" value="C:extracellular region"/>
    <property type="evidence" value="ECO:0007669"/>
    <property type="project" value="UniProtKB-SubCell"/>
</dbReference>
<dbReference type="EMBL" id="CAKOGL010000023">
    <property type="protein sequence ID" value="CAH2100553.1"/>
    <property type="molecule type" value="Genomic_DNA"/>
</dbReference>
<dbReference type="GO" id="GO:0006508">
    <property type="term" value="P:proteolysis"/>
    <property type="evidence" value="ECO:0007669"/>
    <property type="project" value="InterPro"/>
</dbReference>
<dbReference type="Pfam" id="PF00089">
    <property type="entry name" value="Trypsin"/>
    <property type="match status" value="1"/>
</dbReference>
<evidence type="ECO:0000313" key="9">
    <source>
        <dbReference type="Proteomes" id="UP001153954"/>
    </source>
</evidence>
<comment type="subcellular location">
    <subcellularLocation>
        <location evidence="1">Secreted</location>
    </subcellularLocation>
</comment>
<evidence type="ECO:0000313" key="8">
    <source>
        <dbReference type="EMBL" id="CAH2100553.1"/>
    </source>
</evidence>
<proteinExistence type="predicted"/>
<keyword evidence="9" id="KW-1185">Reference proteome</keyword>
<reference evidence="8" key="1">
    <citation type="submission" date="2022-03" db="EMBL/GenBank/DDBJ databases">
        <authorList>
            <person name="Tunstrom K."/>
        </authorList>
    </citation>
    <scope>NUCLEOTIDE SEQUENCE</scope>
</reference>
<dbReference type="AlphaFoldDB" id="A0AAU9UMZ2"/>
<evidence type="ECO:0000256" key="6">
    <source>
        <dbReference type="SAM" id="SignalP"/>
    </source>
</evidence>
<organism evidence="8 9">
    <name type="scientific">Euphydryas editha</name>
    <name type="common">Edith's checkerspot</name>
    <dbReference type="NCBI Taxonomy" id="104508"/>
    <lineage>
        <taxon>Eukaryota</taxon>
        <taxon>Metazoa</taxon>
        <taxon>Ecdysozoa</taxon>
        <taxon>Arthropoda</taxon>
        <taxon>Hexapoda</taxon>
        <taxon>Insecta</taxon>
        <taxon>Pterygota</taxon>
        <taxon>Neoptera</taxon>
        <taxon>Endopterygota</taxon>
        <taxon>Lepidoptera</taxon>
        <taxon>Glossata</taxon>
        <taxon>Ditrysia</taxon>
        <taxon>Papilionoidea</taxon>
        <taxon>Nymphalidae</taxon>
        <taxon>Nymphalinae</taxon>
        <taxon>Euphydryas</taxon>
    </lineage>
</organism>
<evidence type="ECO:0000256" key="3">
    <source>
        <dbReference type="ARBA" id="ARBA00023157"/>
    </source>
</evidence>
<feature type="signal peptide" evidence="6">
    <location>
        <begin position="1"/>
        <end position="19"/>
    </location>
</feature>
<name>A0AAU9UMZ2_EUPED</name>
<dbReference type="InterPro" id="IPR001254">
    <property type="entry name" value="Trypsin_dom"/>
</dbReference>
<dbReference type="FunFam" id="2.40.10.10:FF:000038">
    <property type="entry name" value="Serine protease"/>
    <property type="match status" value="1"/>
</dbReference>
<feature type="domain" description="Peptidase S1" evidence="7">
    <location>
        <begin position="106"/>
        <end position="362"/>
    </location>
</feature>
<dbReference type="InterPro" id="IPR001314">
    <property type="entry name" value="Peptidase_S1A"/>
</dbReference>
<evidence type="ECO:0000256" key="4">
    <source>
        <dbReference type="ARBA" id="ARBA00068096"/>
    </source>
</evidence>
<keyword evidence="6" id="KW-0732">Signal</keyword>
<keyword evidence="2" id="KW-0964">Secreted</keyword>
<accession>A0AAU9UMZ2</accession>
<dbReference type="PROSITE" id="PS50240">
    <property type="entry name" value="TRYPSIN_DOM"/>
    <property type="match status" value="1"/>
</dbReference>
<sequence length="373" mass="41739">MYIYRVIVSLVTVMAFTECEKTSQDIEIDSILKGEPCTMEDGTVGTCLMYNECQKNKTVDTSGTKIPVYRIGSCSKYLHVCCSILNRDTYLEEKKKGCGWRNVVSVLNESLTDDVAQFGEFPWTVAILRKETITLKGEDKIITRYKSGGSIIHPSVVLTAAHVVSAYQDLLIRAGEWNTQSIYEPYPHQDRMVDEIVIHPQYNPKNLFNDIALLFLSHPVGYAPNVGVVCLPPQDLRVSEGATCVSTGWGKNRFGKSGRYQSIMKKVQLPVISNDNCQSALRKTRLSKHFTLNPRFMCAGGEAGKDACQGDGGSPLVCRIEPNTDRYMQSGIVAWGIDCGTEVPGVYTNISVFRQWVDENVKRRGYDPSFYTY</sequence>
<feature type="chain" id="PRO_5043975870" description="Phenoloxidase-activating factor 2" evidence="6">
    <location>
        <begin position="20"/>
        <end position="373"/>
    </location>
</feature>
<evidence type="ECO:0000256" key="1">
    <source>
        <dbReference type="ARBA" id="ARBA00004613"/>
    </source>
</evidence>